<gene>
    <name evidence="2" type="ORF">LCGC14_1572460</name>
</gene>
<accession>A0A0F9IJF4</accession>
<dbReference type="AlphaFoldDB" id="A0A0F9IJF4"/>
<feature type="region of interest" description="Disordered" evidence="1">
    <location>
        <begin position="1"/>
        <end position="24"/>
    </location>
</feature>
<sequence>MDTENQTETNERETPAAEVSPGETELDTLLNEFDTADSISKSDLQNVVKAIQPVAESIAPVVKYVNDEREKRATDAFNKDIEEAVAFLIEPEDLKEIPAEFAQGYLEVHATKHPEFNTAFEGKEKNPSEWQTQLAKARDEFAELAKGIPGAPEMSVDYWVKAIQGGIADISNIPSDIRSQVVEQIFAPREYPENELQIMIRNMRAGTATQPELDYQGALDAIAMDETILNKDMANYLTALEYGEIEPETTFEAFTGTEKPKKTAAELEREAREAGKLGYISPEGEFISLPESISPLVE</sequence>
<protein>
    <submittedName>
        <fullName evidence="2">Uncharacterized protein</fullName>
    </submittedName>
</protein>
<evidence type="ECO:0000313" key="2">
    <source>
        <dbReference type="EMBL" id="KKM27667.1"/>
    </source>
</evidence>
<proteinExistence type="predicted"/>
<name>A0A0F9IJF4_9ZZZZ</name>
<organism evidence="2">
    <name type="scientific">marine sediment metagenome</name>
    <dbReference type="NCBI Taxonomy" id="412755"/>
    <lineage>
        <taxon>unclassified sequences</taxon>
        <taxon>metagenomes</taxon>
        <taxon>ecological metagenomes</taxon>
    </lineage>
</organism>
<dbReference type="EMBL" id="LAZR01012280">
    <property type="protein sequence ID" value="KKM27667.1"/>
    <property type="molecule type" value="Genomic_DNA"/>
</dbReference>
<comment type="caution">
    <text evidence="2">The sequence shown here is derived from an EMBL/GenBank/DDBJ whole genome shotgun (WGS) entry which is preliminary data.</text>
</comment>
<evidence type="ECO:0000256" key="1">
    <source>
        <dbReference type="SAM" id="MobiDB-lite"/>
    </source>
</evidence>
<reference evidence="2" key="1">
    <citation type="journal article" date="2015" name="Nature">
        <title>Complex archaea that bridge the gap between prokaryotes and eukaryotes.</title>
        <authorList>
            <person name="Spang A."/>
            <person name="Saw J.H."/>
            <person name="Jorgensen S.L."/>
            <person name="Zaremba-Niedzwiedzka K."/>
            <person name="Martijn J."/>
            <person name="Lind A.E."/>
            <person name="van Eijk R."/>
            <person name="Schleper C."/>
            <person name="Guy L."/>
            <person name="Ettema T.J."/>
        </authorList>
    </citation>
    <scope>NUCLEOTIDE SEQUENCE</scope>
</reference>